<dbReference type="STRING" id="686832.A0A0C2YEI9"/>
<evidence type="ECO:0000259" key="7">
    <source>
        <dbReference type="Pfam" id="PF12896"/>
    </source>
</evidence>
<feature type="region of interest" description="Disordered" evidence="6">
    <location>
        <begin position="939"/>
        <end position="969"/>
    </location>
</feature>
<evidence type="ECO:0000256" key="1">
    <source>
        <dbReference type="ARBA" id="ARBA00016067"/>
    </source>
</evidence>
<dbReference type="PANTHER" id="PTHR13260">
    <property type="entry name" value="ANAPHASE PROMOTING COMPLEX SUBUNIT 4 APC4"/>
    <property type="match status" value="1"/>
</dbReference>
<accession>A0A0C2YEI9</accession>
<evidence type="ECO:0000256" key="3">
    <source>
        <dbReference type="ARBA" id="ARBA00022776"/>
    </source>
</evidence>
<dbReference type="Gene3D" id="1.20.5.170">
    <property type="match status" value="1"/>
</dbReference>
<evidence type="ECO:0000256" key="5">
    <source>
        <dbReference type="ARBA" id="ARBA00023306"/>
    </source>
</evidence>
<reference evidence="8 9" key="1">
    <citation type="submission" date="2014-04" db="EMBL/GenBank/DDBJ databases">
        <authorList>
            <consortium name="DOE Joint Genome Institute"/>
            <person name="Kuo A."/>
            <person name="Gay G."/>
            <person name="Dore J."/>
            <person name="Kohler A."/>
            <person name="Nagy L.G."/>
            <person name="Floudas D."/>
            <person name="Copeland A."/>
            <person name="Barry K.W."/>
            <person name="Cichocki N."/>
            <person name="Veneault-Fourrey C."/>
            <person name="LaButti K."/>
            <person name="Lindquist E.A."/>
            <person name="Lipzen A."/>
            <person name="Lundell T."/>
            <person name="Morin E."/>
            <person name="Murat C."/>
            <person name="Sun H."/>
            <person name="Tunlid A."/>
            <person name="Henrissat B."/>
            <person name="Grigoriev I.V."/>
            <person name="Hibbett D.S."/>
            <person name="Martin F."/>
            <person name="Nordberg H.P."/>
            <person name="Cantor M.N."/>
            <person name="Hua S.X."/>
        </authorList>
    </citation>
    <scope>NUCLEOTIDE SEQUENCE [LARGE SCALE GENOMIC DNA]</scope>
    <source>
        <strain evidence="9">h7</strain>
    </source>
</reference>
<dbReference type="InterPro" id="IPR024790">
    <property type="entry name" value="APC4_long_dom"/>
</dbReference>
<evidence type="ECO:0000256" key="4">
    <source>
        <dbReference type="ARBA" id="ARBA00022786"/>
    </source>
</evidence>
<feature type="region of interest" description="Disordered" evidence="6">
    <location>
        <begin position="823"/>
        <end position="904"/>
    </location>
</feature>
<feature type="domain" description="Anaphase-promoting complex subunit 4 long" evidence="7">
    <location>
        <begin position="155"/>
        <end position="358"/>
    </location>
</feature>
<feature type="region of interest" description="Disordered" evidence="6">
    <location>
        <begin position="1127"/>
        <end position="1150"/>
    </location>
</feature>
<keyword evidence="9" id="KW-1185">Reference proteome</keyword>
<feature type="compositionally biased region" description="Low complexity" evidence="6">
    <location>
        <begin position="838"/>
        <end position="850"/>
    </location>
</feature>
<protein>
    <recommendedName>
        <fullName evidence="1">Anaphase-promoting complex subunit 4</fullName>
    </recommendedName>
</protein>
<dbReference type="GO" id="GO:0051301">
    <property type="term" value="P:cell division"/>
    <property type="evidence" value="ECO:0007669"/>
    <property type="project" value="UniProtKB-KW"/>
</dbReference>
<dbReference type="PANTHER" id="PTHR13260:SF0">
    <property type="entry name" value="ANAPHASE-PROMOTING COMPLEX SUBUNIT 4"/>
    <property type="match status" value="1"/>
</dbReference>
<evidence type="ECO:0000256" key="6">
    <source>
        <dbReference type="SAM" id="MobiDB-lite"/>
    </source>
</evidence>
<sequence length="1150" mass="126812">KTGSAHSVLKLLPLLDNIQEETEKSTATDLFAFQGSHTRSSHKTQLPPVIDSWPSLSTDLAAASISSSSHNKPSLESANMDEMDSSNVNSLPMVNDDHGRLFCHLDGTFSLGFVPIGTDVILKSMVKHPLQPIFVGQPSIVRGNSSEICLTPTVIHMPLLTQRNARDLAALTSTARELMWYAIRVITEMQGIWNGTESNTGARDFGPKWIGLLETKQKEQFGQETPTPILDLTTLLTTGRPTESLLDFLGSGEQMSERGIQKWESTVSEALVKLRDSAEKRASPAFQRLHIVLTELQGWAKLPHFSVFEISQEEVALCLDSVSRAIVLSSWLASVSRMELYRFREFISWLRFEVSNVNSPNDGNIPRHDLLEVNNYFISGLPSSSIDKWFSGPIPQFQPSDLGVPNQEKRPLADQLKRAHIVATDASQMAWQTTSSVTDHSHLDKNMVALIQDLAHRSQRIFHHAAEAASRSAVVSFDSLLKRERVPENRVSPDGSQTFPFRERAVLNENGELLQHLVGRMQPDTNTSNILLLTQLHFGVEVSELPSEIGMVLLECYLLEEGEERSDFDLLEADFFDDECVVILYRLRQRETTLNYNTIGYQKLLDEGYVKRSAHEDLMQDALELWKNGKLTPTKIPINRRRALSGCRHGKVSLALNGRAGRRVACIMDSTGTTLESFDLEGDAEDMEKKNADAQAAFRARRANYIATLEETVTSLESVVIQLQEPCRESRSEAVELRQENARLRHELREREKFWRPLYQARKAGQPSESDDQPTPPLSSPFLGHVQPSGLAAAPLIQHPYGNGLSYREDSTACHYNTPGASNANFSTQTPPISFPNSGLSADGSSGSALNHRVGKYPTYPYSAHESPRDPRWQTPALPGSLNGGESATPPHSNSPPYLESPSLTSTEMAAYPGRFSGEEQKVALSSVLDNAPYVFPTGERFHQGMGDSVPNSRSMSPSSSTPSSTASLPLTSSFQFTFHEPSAGQERADFDYRRHSIPHCPEMTLHGGTADISLTGQSSDPLRYRVGRRPDSGAADLQPIVPPSENGSNHDQCSSDGDPSSQIQSQRKTIHSHSRSPSPGPAPMSCTVAVIKAQAFGALRRTRARTKKSTEGAAKVANHVLEARGIGVAPTVGSKRPRRDDEDLDVETP</sequence>
<feature type="region of interest" description="Disordered" evidence="6">
    <location>
        <begin position="1002"/>
        <end position="1086"/>
    </location>
</feature>
<gene>
    <name evidence="8" type="ORF">M413DRAFT_62612</name>
</gene>
<dbReference type="Pfam" id="PF12896">
    <property type="entry name" value="ANAPC4"/>
    <property type="match status" value="1"/>
</dbReference>
<proteinExistence type="predicted"/>
<keyword evidence="2" id="KW-0132">Cell division</keyword>
<feature type="compositionally biased region" description="Polar residues" evidence="6">
    <location>
        <begin position="65"/>
        <end position="77"/>
    </location>
</feature>
<dbReference type="EMBL" id="KN831769">
    <property type="protein sequence ID" value="KIM48183.1"/>
    <property type="molecule type" value="Genomic_DNA"/>
</dbReference>
<name>A0A0C2YEI9_HEBCY</name>
<reference evidence="9" key="2">
    <citation type="submission" date="2015-01" db="EMBL/GenBank/DDBJ databases">
        <title>Evolutionary Origins and Diversification of the Mycorrhizal Mutualists.</title>
        <authorList>
            <consortium name="DOE Joint Genome Institute"/>
            <consortium name="Mycorrhizal Genomics Consortium"/>
            <person name="Kohler A."/>
            <person name="Kuo A."/>
            <person name="Nagy L.G."/>
            <person name="Floudas D."/>
            <person name="Copeland A."/>
            <person name="Barry K.W."/>
            <person name="Cichocki N."/>
            <person name="Veneault-Fourrey C."/>
            <person name="LaButti K."/>
            <person name="Lindquist E.A."/>
            <person name="Lipzen A."/>
            <person name="Lundell T."/>
            <person name="Morin E."/>
            <person name="Murat C."/>
            <person name="Riley R."/>
            <person name="Ohm R."/>
            <person name="Sun H."/>
            <person name="Tunlid A."/>
            <person name="Henrissat B."/>
            <person name="Grigoriev I.V."/>
            <person name="Hibbett D.S."/>
            <person name="Martin F."/>
        </authorList>
    </citation>
    <scope>NUCLEOTIDE SEQUENCE [LARGE SCALE GENOMIC DNA]</scope>
    <source>
        <strain evidence="9">h7</strain>
    </source>
</reference>
<dbReference type="AlphaFoldDB" id="A0A0C2YEI9"/>
<dbReference type="GO" id="GO:0031145">
    <property type="term" value="P:anaphase-promoting complex-dependent catabolic process"/>
    <property type="evidence" value="ECO:0007669"/>
    <property type="project" value="InterPro"/>
</dbReference>
<feature type="compositionally biased region" description="Polar residues" evidence="6">
    <location>
        <begin position="884"/>
        <end position="904"/>
    </location>
</feature>
<dbReference type="InterPro" id="IPR024789">
    <property type="entry name" value="APC4"/>
</dbReference>
<dbReference type="HOGENOM" id="CLU_279131_0_0_1"/>
<evidence type="ECO:0000313" key="9">
    <source>
        <dbReference type="Proteomes" id="UP000053424"/>
    </source>
</evidence>
<keyword evidence="4" id="KW-0833">Ubl conjugation pathway</keyword>
<feature type="region of interest" description="Disordered" evidence="6">
    <location>
        <begin position="762"/>
        <end position="786"/>
    </location>
</feature>
<feature type="region of interest" description="Disordered" evidence="6">
    <location>
        <begin position="65"/>
        <end position="86"/>
    </location>
</feature>
<evidence type="ECO:0000256" key="2">
    <source>
        <dbReference type="ARBA" id="ARBA00022618"/>
    </source>
</evidence>
<dbReference type="GO" id="GO:0034399">
    <property type="term" value="C:nuclear periphery"/>
    <property type="evidence" value="ECO:0007669"/>
    <property type="project" value="TreeGrafter"/>
</dbReference>
<dbReference type="GO" id="GO:0005680">
    <property type="term" value="C:anaphase-promoting complex"/>
    <property type="evidence" value="ECO:0007669"/>
    <property type="project" value="InterPro"/>
</dbReference>
<keyword evidence="5" id="KW-0131">Cell cycle</keyword>
<feature type="non-terminal residue" evidence="8">
    <location>
        <position position="1"/>
    </location>
</feature>
<dbReference type="GO" id="GO:0070979">
    <property type="term" value="P:protein K11-linked ubiquitination"/>
    <property type="evidence" value="ECO:0007669"/>
    <property type="project" value="TreeGrafter"/>
</dbReference>
<organism evidence="8 9">
    <name type="scientific">Hebeloma cylindrosporum</name>
    <dbReference type="NCBI Taxonomy" id="76867"/>
    <lineage>
        <taxon>Eukaryota</taxon>
        <taxon>Fungi</taxon>
        <taxon>Dikarya</taxon>
        <taxon>Basidiomycota</taxon>
        <taxon>Agaricomycotina</taxon>
        <taxon>Agaricomycetes</taxon>
        <taxon>Agaricomycetidae</taxon>
        <taxon>Agaricales</taxon>
        <taxon>Agaricineae</taxon>
        <taxon>Hymenogastraceae</taxon>
        <taxon>Hebeloma</taxon>
    </lineage>
</organism>
<keyword evidence="3" id="KW-0498">Mitosis</keyword>
<feature type="compositionally biased region" description="Polar residues" evidence="6">
    <location>
        <begin position="823"/>
        <end position="837"/>
    </location>
</feature>
<dbReference type="OrthoDB" id="10259843at2759"/>
<evidence type="ECO:0000313" key="8">
    <source>
        <dbReference type="EMBL" id="KIM48183.1"/>
    </source>
</evidence>
<feature type="compositionally biased region" description="Low complexity" evidence="6">
    <location>
        <begin position="949"/>
        <end position="969"/>
    </location>
</feature>
<dbReference type="Proteomes" id="UP000053424">
    <property type="component" value="Unassembled WGS sequence"/>
</dbReference>
<feature type="compositionally biased region" description="Polar residues" evidence="6">
    <location>
        <begin position="1046"/>
        <end position="1068"/>
    </location>
</feature>